<dbReference type="EMBL" id="OV696703">
    <property type="protein sequence ID" value="CAH1251007.1"/>
    <property type="molecule type" value="Genomic_DNA"/>
</dbReference>
<dbReference type="AlphaFoldDB" id="A0A8K0EHB5"/>
<dbReference type="Proteomes" id="UP000838412">
    <property type="component" value="Chromosome 18"/>
</dbReference>
<feature type="signal peptide" evidence="1">
    <location>
        <begin position="1"/>
        <end position="19"/>
    </location>
</feature>
<accession>A0A8K0EHB5</accession>
<proteinExistence type="predicted"/>
<reference evidence="2" key="1">
    <citation type="submission" date="2022-01" db="EMBL/GenBank/DDBJ databases">
        <authorList>
            <person name="Braso-Vives M."/>
        </authorList>
    </citation>
    <scope>NUCLEOTIDE SEQUENCE</scope>
</reference>
<gene>
    <name evidence="2" type="primary">Hypp8966</name>
    <name evidence="2" type="ORF">BLAG_LOCUS11522</name>
</gene>
<name>A0A8K0EHB5_BRALA</name>
<keyword evidence="3" id="KW-1185">Reference proteome</keyword>
<protein>
    <submittedName>
        <fullName evidence="2">Hypp8966 protein</fullName>
    </submittedName>
</protein>
<evidence type="ECO:0000313" key="2">
    <source>
        <dbReference type="EMBL" id="CAH1251007.1"/>
    </source>
</evidence>
<evidence type="ECO:0000256" key="1">
    <source>
        <dbReference type="SAM" id="SignalP"/>
    </source>
</evidence>
<dbReference type="OrthoDB" id="10037294at2759"/>
<evidence type="ECO:0000313" key="3">
    <source>
        <dbReference type="Proteomes" id="UP000838412"/>
    </source>
</evidence>
<sequence length="207" mass="22210">MKFFATAAVLFHLCISTFAVPSRERGSSRGWIGFLPRRHPLPRERECPDGMPIVQCMLDPCDVANCPGSPRARCEHNFCGGCNAVFYDKSGSVADCNGDGCPDDQPMVRCFVDPCDVTACPANPDAACVADYCGGCNARFYDRTGEPACCGGQGQSCDTGRPIGREDDCTCQRGLVCFPNGGSFTKGTCQTEEWVKENGDLPPQPIG</sequence>
<feature type="chain" id="PRO_5035457899" evidence="1">
    <location>
        <begin position="20"/>
        <end position="207"/>
    </location>
</feature>
<keyword evidence="1" id="KW-0732">Signal</keyword>
<organism evidence="2 3">
    <name type="scientific">Branchiostoma lanceolatum</name>
    <name type="common">Common lancelet</name>
    <name type="synonym">Amphioxus lanceolatum</name>
    <dbReference type="NCBI Taxonomy" id="7740"/>
    <lineage>
        <taxon>Eukaryota</taxon>
        <taxon>Metazoa</taxon>
        <taxon>Chordata</taxon>
        <taxon>Cephalochordata</taxon>
        <taxon>Leptocardii</taxon>
        <taxon>Amphioxiformes</taxon>
        <taxon>Branchiostomatidae</taxon>
        <taxon>Branchiostoma</taxon>
    </lineage>
</organism>